<dbReference type="Pfam" id="PF01799">
    <property type="entry name" value="Fer2_2"/>
    <property type="match status" value="1"/>
</dbReference>
<evidence type="ECO:0000313" key="18">
    <source>
        <dbReference type="EMBL" id="ELR18529.1"/>
    </source>
</evidence>
<feature type="binding site" evidence="14">
    <location>
        <position position="163"/>
    </location>
    <ligand>
        <name>[2Fe-2S] cluster</name>
        <dbReference type="ChEBI" id="CHEBI:190135"/>
        <label>1</label>
    </ligand>
</feature>
<dbReference type="EMBL" id="KB007952">
    <property type="protein sequence ID" value="ELR18529.1"/>
    <property type="molecule type" value="Genomic_DNA"/>
</dbReference>
<comment type="cofactor">
    <cofactor evidence="1 13">
        <name>FAD</name>
        <dbReference type="ChEBI" id="CHEBI:57692"/>
    </cofactor>
</comment>
<dbReference type="SMART" id="SM01092">
    <property type="entry name" value="CO_deh_flav_C"/>
    <property type="match status" value="1"/>
</dbReference>
<evidence type="ECO:0000256" key="15">
    <source>
        <dbReference type="SAM" id="MobiDB-lite"/>
    </source>
</evidence>
<keyword evidence="10 14" id="KW-0411">Iron-sulfur</keyword>
<feature type="binding site" evidence="14">
    <location>
        <position position="141"/>
    </location>
    <ligand>
        <name>[2Fe-2S] cluster</name>
        <dbReference type="ChEBI" id="CHEBI:190135"/>
        <label>1</label>
    </ligand>
</feature>
<dbReference type="InterPro" id="IPR036884">
    <property type="entry name" value="2Fe-2S-bd_dom_sf"/>
</dbReference>
<dbReference type="InterPro" id="IPR002888">
    <property type="entry name" value="2Fe-2S-bd"/>
</dbReference>
<evidence type="ECO:0000256" key="12">
    <source>
        <dbReference type="ARBA" id="ARBA00034078"/>
    </source>
</evidence>
<dbReference type="InterPro" id="IPR000674">
    <property type="entry name" value="Ald_Oxase/Xan_DH_a/b"/>
</dbReference>
<evidence type="ECO:0000259" key="16">
    <source>
        <dbReference type="PROSITE" id="PS51085"/>
    </source>
</evidence>
<dbReference type="Pfam" id="PF02738">
    <property type="entry name" value="MoCoBD_1"/>
    <property type="match status" value="1"/>
</dbReference>
<dbReference type="InterPro" id="IPR001041">
    <property type="entry name" value="2Fe-2S_ferredoxin-type"/>
</dbReference>
<dbReference type="SUPFAM" id="SSF56003">
    <property type="entry name" value="Molybdenum cofactor-binding domain"/>
    <property type="match status" value="1"/>
</dbReference>
<dbReference type="GO" id="GO:0051537">
    <property type="term" value="F:2 iron, 2 sulfur cluster binding"/>
    <property type="evidence" value="ECO:0007669"/>
    <property type="project" value="UniProtKB-KW"/>
</dbReference>
<feature type="domain" description="2Fe-2S ferredoxin-type" evidence="16">
    <location>
        <begin position="95"/>
        <end position="181"/>
    </location>
</feature>
<dbReference type="SUPFAM" id="SSF56176">
    <property type="entry name" value="FAD-binding/transporter-associated domain-like"/>
    <property type="match status" value="1"/>
</dbReference>
<sequence>MMLRHGRRLPSSSSRAALLARNHVASSSTSLQRNGASSVMTRRSNASTTPSKPTQMSAAAAEEMLKTARVPTSAPSSAPSGLPSASQSALKETRHEVVFYINGKRHAPKSVEPDLTLIDYLRDQGLTGTKLACGEGGCGACTVTVAHWDQERGEVVHRALNSCLVPVCFVDGMEVTTVEGLGSTRSGKLHPVQDKMANLFGSQCGFCTPGFVMSIHSALQKFPAPSLHQLEKSIDGNLCRCTGYRPIVDALRSLEKEYKGKQSETLKKLHHFPQELIERSRHLLELKATHHHAKIVVGNTEIGIEQRFGRKHYPILISAAHIPELNQVAFLDGGVEVGSAVPLTTLWEARTPSSQEWFSGTSIRNGACLGGNIVTASPISDLNPVFVALNAQFRLKSMERGERVVNASDFFQPGYRKVDLHHDEVLTSVVIPYSHENQYVEAYKQARRREDDIAIVNAGFNVALDDSGRVTSARLAFGGLAPFTLQAKETQAFLVGKQWNQDTFENAVDVLRKEVTLKEGTPGGMEKYRTTLALSFFFKYYLAVAQKMKNGPVIPPSYLSALWPLTAESPKGKQVFAGSDQPVVGQSIVHASAERQVTGEAVYIDDMPRLQGELNGSLVVSQRPHAKLRKVDASKALQVPGVIGFFSHKDIPGEKIIGDIVHDEEVFASEVVETVGQPIGIIVAEDEVTAKHAAHLVEVEYEDLEPIFSIEDAVAKQSFFPLEKKIEKGNVAKGLAESKNVVEGREHFYFEPQITIAQPLDTEMVLYASTQNANKTQKHAAAVLDMPENKVSCSLRRIGGGFGGKESSNIIYSCCAAVAAHHLNRPVRLLLGRDEDMEWTGKRHPFEGTYKAGYDNEGNITAVDVQLYNNGGYSHDLSWPVLERALFHSDNVYNVPHFRVKGRVCKTNLPSNTAFRGFGGPQGMIVTEAWVEHIAHQLKMEPEDVRKKNMYLYEDKTHFGQPINLKLHELWDQCEAQSDLRQRKKAIAEFNRENRFRKRGISMIPTKFGISFTFTPLNQGSSLVNVYTDGTVLITHGGVEMGQGLHTKVMQVAANALGVGMKDVHVSETATDKIPNASATAASQGTDLYCMATFNACEIVPSPPTSPSLP</sequence>
<dbReference type="Pfam" id="PF03450">
    <property type="entry name" value="CO_deh_flav_C"/>
    <property type="match status" value="1"/>
</dbReference>
<evidence type="ECO:0000256" key="8">
    <source>
        <dbReference type="ARBA" id="ARBA00023002"/>
    </source>
</evidence>
<dbReference type="PANTHER" id="PTHR45444">
    <property type="entry name" value="XANTHINE DEHYDROGENASE"/>
    <property type="match status" value="1"/>
</dbReference>
<dbReference type="Gene3D" id="3.30.465.10">
    <property type="match status" value="1"/>
</dbReference>
<dbReference type="AlphaFoldDB" id="L8GZ48"/>
<evidence type="ECO:0000313" key="19">
    <source>
        <dbReference type="Proteomes" id="UP000011083"/>
    </source>
</evidence>
<comment type="similarity">
    <text evidence="2">Belongs to the xanthine dehydrogenase family.</text>
</comment>
<feature type="compositionally biased region" description="Low complexity" evidence="15">
    <location>
        <begin position="71"/>
        <end position="89"/>
    </location>
</feature>
<evidence type="ECO:0000256" key="14">
    <source>
        <dbReference type="PIRSR" id="PIRSR000127-3"/>
    </source>
</evidence>
<accession>L8GZ48</accession>
<dbReference type="InterPro" id="IPR036683">
    <property type="entry name" value="CO_DH_flav_C_dom_sf"/>
</dbReference>
<feature type="binding site" evidence="14">
    <location>
        <position position="133"/>
    </location>
    <ligand>
        <name>[2Fe-2S] cluster</name>
        <dbReference type="ChEBI" id="CHEBI:190135"/>
        <label>1</label>
    </ligand>
</feature>
<keyword evidence="7 13" id="KW-0274">FAD</keyword>
<dbReference type="STRING" id="1257118.L8GZ48"/>
<evidence type="ECO:0000256" key="11">
    <source>
        <dbReference type="ARBA" id="ARBA00023027"/>
    </source>
</evidence>
<dbReference type="InterPro" id="IPR046867">
    <property type="entry name" value="AldOxase/xan_DH_MoCoBD2"/>
</dbReference>
<dbReference type="VEuPathDB" id="AmoebaDB:ACA1_045720"/>
<comment type="cofactor">
    <cofactor evidence="14">
        <name>Mo-molybdopterin</name>
        <dbReference type="ChEBI" id="CHEBI:71302"/>
    </cofactor>
    <text evidence="14">Binds 1 Mo-molybdopterin (Mo-MPT) cofactor per subunit.</text>
</comment>
<protein>
    <submittedName>
        <fullName evidence="18">Xanthine dehydrogenase</fullName>
    </submittedName>
</protein>
<dbReference type="FunFam" id="3.30.365.10:FF:000002">
    <property type="entry name" value="Xanthine dehydrogenase oxidase"/>
    <property type="match status" value="1"/>
</dbReference>
<name>L8GZ48_ACACF</name>
<gene>
    <name evidence="18" type="ORF">ACA1_045720</name>
</gene>
<dbReference type="KEGG" id="acan:ACA1_045720"/>
<dbReference type="InterPro" id="IPR012675">
    <property type="entry name" value="Beta-grasp_dom_sf"/>
</dbReference>
<comment type="cofactor">
    <cofactor evidence="14">
        <name>[2Fe-2S] cluster</name>
        <dbReference type="ChEBI" id="CHEBI:190135"/>
    </cofactor>
    <text evidence="14">Binds 2 [2Fe-2S] clusters.</text>
</comment>
<keyword evidence="5 14" id="KW-0001">2Fe-2S</keyword>
<dbReference type="CDD" id="cd00207">
    <property type="entry name" value="fer2"/>
    <property type="match status" value="1"/>
</dbReference>
<dbReference type="OrthoDB" id="8300278at2759"/>
<dbReference type="Gene3D" id="3.10.20.30">
    <property type="match status" value="1"/>
</dbReference>
<dbReference type="Gene3D" id="3.30.390.50">
    <property type="entry name" value="CO dehydrogenase flavoprotein, C-terminal domain"/>
    <property type="match status" value="1"/>
</dbReference>
<dbReference type="InterPro" id="IPR036856">
    <property type="entry name" value="Ald_Oxase/Xan_DH_a/b_sf"/>
</dbReference>
<dbReference type="InterPro" id="IPR036010">
    <property type="entry name" value="2Fe-2S_ferredoxin-like_sf"/>
</dbReference>
<dbReference type="InterPro" id="IPR016166">
    <property type="entry name" value="FAD-bd_PCMH"/>
</dbReference>
<keyword evidence="19" id="KW-1185">Reference proteome</keyword>
<dbReference type="PROSITE" id="PS51085">
    <property type="entry name" value="2FE2S_FER_2"/>
    <property type="match status" value="1"/>
</dbReference>
<feature type="binding site" evidence="13">
    <location>
        <position position="806"/>
    </location>
    <ligand>
        <name>substrate</name>
    </ligand>
</feature>
<feature type="compositionally biased region" description="Polar residues" evidence="15">
    <location>
        <begin position="24"/>
        <end position="57"/>
    </location>
</feature>
<dbReference type="InterPro" id="IPR002346">
    <property type="entry name" value="Mopterin_DH_FAD-bd"/>
</dbReference>
<dbReference type="PROSITE" id="PS00197">
    <property type="entry name" value="2FE2S_FER_1"/>
    <property type="match status" value="1"/>
</dbReference>
<keyword evidence="9 14" id="KW-0408">Iron</keyword>
<dbReference type="SUPFAM" id="SSF55447">
    <property type="entry name" value="CO dehydrogenase flavoprotein C-terminal domain-like"/>
    <property type="match status" value="1"/>
</dbReference>
<feature type="binding site" evidence="13">
    <location>
        <position position="1013"/>
    </location>
    <ligand>
        <name>substrate</name>
    </ligand>
</feature>
<comment type="cofactor">
    <cofactor evidence="12">
        <name>[2Fe-2S] cluster</name>
        <dbReference type="ChEBI" id="CHEBI:190135"/>
    </cofactor>
</comment>
<feature type="binding site" evidence="14">
    <location>
        <position position="916"/>
    </location>
    <ligand>
        <name>Mo-molybdopterin</name>
        <dbReference type="ChEBI" id="CHEBI:71302"/>
    </ligand>
    <ligandPart>
        <name>Mo</name>
        <dbReference type="ChEBI" id="CHEBI:28685"/>
    </ligandPart>
</feature>
<evidence type="ECO:0000256" key="13">
    <source>
        <dbReference type="PIRSR" id="PIRSR000127-2"/>
    </source>
</evidence>
<dbReference type="FunFam" id="3.30.365.10:FF:000001">
    <property type="entry name" value="Xanthine dehydrogenase oxidase"/>
    <property type="match status" value="1"/>
</dbReference>
<dbReference type="Proteomes" id="UP000011083">
    <property type="component" value="Unassembled WGS sequence"/>
</dbReference>
<dbReference type="Gene3D" id="3.90.1170.50">
    <property type="entry name" value="Aldehyde oxidase/xanthine dehydrogenase, a/b hammerhead"/>
    <property type="match status" value="1"/>
</dbReference>
<dbReference type="InterPro" id="IPR016208">
    <property type="entry name" value="Ald_Oxase/xanthine_DH-like"/>
</dbReference>
<feature type="region of interest" description="Disordered" evidence="15">
    <location>
        <begin position="22"/>
        <end position="89"/>
    </location>
</feature>
<dbReference type="GO" id="GO:0071949">
    <property type="term" value="F:FAD binding"/>
    <property type="evidence" value="ECO:0007669"/>
    <property type="project" value="InterPro"/>
</dbReference>
<evidence type="ECO:0000256" key="10">
    <source>
        <dbReference type="ARBA" id="ARBA00023014"/>
    </source>
</evidence>
<dbReference type="SUPFAM" id="SSF54292">
    <property type="entry name" value="2Fe-2S ferredoxin-like"/>
    <property type="match status" value="1"/>
</dbReference>
<evidence type="ECO:0000259" key="17">
    <source>
        <dbReference type="PROSITE" id="PS51387"/>
    </source>
</evidence>
<dbReference type="FunFam" id="3.10.20.30:FF:000012">
    <property type="entry name" value="Xanthine dehydrogenase/oxidase"/>
    <property type="match status" value="1"/>
</dbReference>
<evidence type="ECO:0000256" key="6">
    <source>
        <dbReference type="ARBA" id="ARBA00022723"/>
    </source>
</evidence>
<evidence type="ECO:0000256" key="1">
    <source>
        <dbReference type="ARBA" id="ARBA00001974"/>
    </source>
</evidence>
<keyword evidence="11" id="KW-0520">NAD</keyword>
<dbReference type="Gene3D" id="1.10.150.120">
    <property type="entry name" value="[2Fe-2S]-binding domain"/>
    <property type="match status" value="1"/>
</dbReference>
<dbReference type="GeneID" id="14919303"/>
<evidence type="ECO:0000256" key="4">
    <source>
        <dbReference type="ARBA" id="ARBA00022630"/>
    </source>
</evidence>
<dbReference type="Gene3D" id="3.30.365.10">
    <property type="entry name" value="Aldehyde oxidase/xanthine dehydrogenase, molybdopterin binding domain"/>
    <property type="match status" value="4"/>
</dbReference>
<dbReference type="SMART" id="SM01008">
    <property type="entry name" value="Ald_Xan_dh_C"/>
    <property type="match status" value="1"/>
</dbReference>
<dbReference type="InterPro" id="IPR037165">
    <property type="entry name" value="AldOxase/xan_DH_Mopterin-bd_sf"/>
</dbReference>
<dbReference type="InterPro" id="IPR016167">
    <property type="entry name" value="FAD-bd_PCMH_sub1"/>
</dbReference>
<evidence type="ECO:0000256" key="2">
    <source>
        <dbReference type="ARBA" id="ARBA00006849"/>
    </source>
</evidence>
<dbReference type="OMA" id="PHPTQER"/>
<feature type="binding site" evidence="13">
    <location>
        <begin position="295"/>
        <end position="302"/>
    </location>
    <ligand>
        <name>FAD</name>
        <dbReference type="ChEBI" id="CHEBI:57692"/>
    </ligand>
</feature>
<evidence type="ECO:0000256" key="7">
    <source>
        <dbReference type="ARBA" id="ARBA00022827"/>
    </source>
</evidence>
<feature type="binding site" evidence="13">
    <location>
        <position position="444"/>
    </location>
    <ligand>
        <name>FAD</name>
        <dbReference type="ChEBI" id="CHEBI:57692"/>
    </ligand>
</feature>
<dbReference type="Gene3D" id="3.30.43.10">
    <property type="entry name" value="Uridine Diphospho-n-acetylenolpyruvylglucosamine Reductase, domain 2"/>
    <property type="match status" value="1"/>
</dbReference>
<dbReference type="PANTHER" id="PTHR45444:SF3">
    <property type="entry name" value="XANTHINE DEHYDROGENASE"/>
    <property type="match status" value="1"/>
</dbReference>
<dbReference type="InterPro" id="IPR008274">
    <property type="entry name" value="AldOxase/xan_DH_MoCoBD1"/>
</dbReference>
<dbReference type="Pfam" id="PF01315">
    <property type="entry name" value="Ald_Xan_dh_C"/>
    <property type="match status" value="1"/>
</dbReference>
<feature type="binding site" evidence="14">
    <location>
        <position position="207"/>
    </location>
    <ligand>
        <name>[2Fe-2S] cluster</name>
        <dbReference type="ChEBI" id="CHEBI:190135"/>
        <label>2</label>
    </ligand>
</feature>
<dbReference type="Pfam" id="PF20256">
    <property type="entry name" value="MoCoBD_2"/>
    <property type="match status" value="1"/>
</dbReference>
<dbReference type="GO" id="GO:0005506">
    <property type="term" value="F:iron ion binding"/>
    <property type="evidence" value="ECO:0007669"/>
    <property type="project" value="InterPro"/>
</dbReference>
<dbReference type="PIRSF" id="PIRSF000127">
    <property type="entry name" value="Xanthine_DH"/>
    <property type="match status" value="1"/>
</dbReference>
<keyword evidence="6 14" id="KW-0479">Metal-binding</keyword>
<dbReference type="SUPFAM" id="SSF47741">
    <property type="entry name" value="CO dehydrogenase ISP C-domain like"/>
    <property type="match status" value="1"/>
</dbReference>
<dbReference type="PROSITE" id="PS51387">
    <property type="entry name" value="FAD_PCMH"/>
    <property type="match status" value="1"/>
</dbReference>
<evidence type="ECO:0000256" key="3">
    <source>
        <dbReference type="ARBA" id="ARBA00022505"/>
    </source>
</evidence>
<dbReference type="Pfam" id="PF00941">
    <property type="entry name" value="FAD_binding_5"/>
    <property type="match status" value="1"/>
</dbReference>
<feature type="binding site" evidence="13">
    <location>
        <position position="381"/>
    </location>
    <ligand>
        <name>FAD</name>
        <dbReference type="ChEBI" id="CHEBI:57692"/>
    </ligand>
</feature>
<feature type="binding site" evidence="14">
    <location>
        <position position="138"/>
    </location>
    <ligand>
        <name>[2Fe-2S] cluster</name>
        <dbReference type="ChEBI" id="CHEBI:190135"/>
        <label>1</label>
    </ligand>
</feature>
<dbReference type="SUPFAM" id="SSF54665">
    <property type="entry name" value="CO dehydrogenase molybdoprotein N-domain-like"/>
    <property type="match status" value="1"/>
</dbReference>
<feature type="binding site" evidence="14">
    <location>
        <position position="204"/>
    </location>
    <ligand>
        <name>[2Fe-2S] cluster</name>
        <dbReference type="ChEBI" id="CHEBI:190135"/>
        <label>2</label>
    </ligand>
</feature>
<dbReference type="FunFam" id="3.90.1170.50:FF:000001">
    <property type="entry name" value="Aldehyde oxidase 1"/>
    <property type="match status" value="1"/>
</dbReference>
<feature type="binding site" evidence="14">
    <location>
        <position position="241"/>
    </location>
    <ligand>
        <name>[2Fe-2S] cluster</name>
        <dbReference type="ChEBI" id="CHEBI:190135"/>
        <label>2</label>
    </ligand>
</feature>
<feature type="binding site" evidence="13">
    <location>
        <position position="884"/>
    </location>
    <ligand>
        <name>substrate</name>
    </ligand>
</feature>
<dbReference type="FunFam" id="3.30.365.10:FF:000003">
    <property type="entry name" value="Aldehyde oxidase 1"/>
    <property type="match status" value="1"/>
</dbReference>
<feature type="binding site" evidence="14">
    <location>
        <position position="239"/>
    </location>
    <ligand>
        <name>[2Fe-2S] cluster</name>
        <dbReference type="ChEBI" id="CHEBI:190135"/>
        <label>2</label>
    </ligand>
</feature>
<evidence type="ECO:0000256" key="5">
    <source>
        <dbReference type="ARBA" id="ARBA00022714"/>
    </source>
</evidence>
<feature type="binding site" evidence="14">
    <location>
        <position position="802"/>
    </location>
    <ligand>
        <name>Mo-molybdopterin</name>
        <dbReference type="ChEBI" id="CHEBI:71302"/>
    </ligand>
    <ligandPart>
        <name>Mo</name>
        <dbReference type="ChEBI" id="CHEBI:28685"/>
    </ligandPart>
</feature>
<feature type="binding site" evidence="13">
    <location>
        <position position="358"/>
    </location>
    <ligand>
        <name>FAD</name>
        <dbReference type="ChEBI" id="CHEBI:57692"/>
    </ligand>
</feature>
<reference evidence="18 19" key="1">
    <citation type="journal article" date="2013" name="Genome Biol.">
        <title>Genome of Acanthamoeba castellanii highlights extensive lateral gene transfer and early evolution of tyrosine kinase signaling.</title>
        <authorList>
            <person name="Clarke M."/>
            <person name="Lohan A.J."/>
            <person name="Liu B."/>
            <person name="Lagkouvardos I."/>
            <person name="Roy S."/>
            <person name="Zafar N."/>
            <person name="Bertelli C."/>
            <person name="Schilde C."/>
            <person name="Kianianmomeni A."/>
            <person name="Burglin T.R."/>
            <person name="Frech C."/>
            <person name="Turcotte B."/>
            <person name="Kopec K.O."/>
            <person name="Synnott J.M."/>
            <person name="Choo C."/>
            <person name="Paponov I."/>
            <person name="Finkler A."/>
            <person name="Soon Heng Tan C."/>
            <person name="Hutchins A.P."/>
            <person name="Weinmeier T."/>
            <person name="Rattei T."/>
            <person name="Chu J.S."/>
            <person name="Gimenez G."/>
            <person name="Irimia M."/>
            <person name="Rigden D.J."/>
            <person name="Fitzpatrick D.A."/>
            <person name="Lorenzo-Morales J."/>
            <person name="Bateman A."/>
            <person name="Chiu C.H."/>
            <person name="Tang P."/>
            <person name="Hegemann P."/>
            <person name="Fromm H."/>
            <person name="Raoult D."/>
            <person name="Greub G."/>
            <person name="Miranda-Saavedra D."/>
            <person name="Chen N."/>
            <person name="Nash P."/>
            <person name="Ginger M.L."/>
            <person name="Horn M."/>
            <person name="Schaap P."/>
            <person name="Caler L."/>
            <person name="Loftus B."/>
        </authorList>
    </citation>
    <scope>NUCLEOTIDE SEQUENCE [LARGE SCALE GENOMIC DNA]</scope>
    <source>
        <strain evidence="18 19">Neff</strain>
    </source>
</reference>
<proteinExistence type="inferred from homology"/>
<keyword evidence="3 14" id="KW-0500">Molybdenum</keyword>
<feature type="binding site" evidence="13">
    <location>
        <position position="918"/>
    </location>
    <ligand>
        <name>substrate</name>
    </ligand>
</feature>
<organism evidence="18 19">
    <name type="scientific">Acanthamoeba castellanii (strain ATCC 30010 / Neff)</name>
    <dbReference type="NCBI Taxonomy" id="1257118"/>
    <lineage>
        <taxon>Eukaryota</taxon>
        <taxon>Amoebozoa</taxon>
        <taxon>Discosea</taxon>
        <taxon>Longamoebia</taxon>
        <taxon>Centramoebida</taxon>
        <taxon>Acanthamoebidae</taxon>
        <taxon>Acanthamoeba</taxon>
    </lineage>
</organism>
<keyword evidence="8" id="KW-0560">Oxidoreductase</keyword>
<feature type="domain" description="FAD-binding PCMH-type" evidence="17">
    <location>
        <begin position="258"/>
        <end position="436"/>
    </location>
</feature>
<dbReference type="Pfam" id="PF00111">
    <property type="entry name" value="Fer2"/>
    <property type="match status" value="1"/>
</dbReference>
<dbReference type="GO" id="GO:0016491">
    <property type="term" value="F:oxidoreductase activity"/>
    <property type="evidence" value="ECO:0007669"/>
    <property type="project" value="UniProtKB-KW"/>
</dbReference>
<dbReference type="InterPro" id="IPR016169">
    <property type="entry name" value="FAD-bd_PCMH_sub2"/>
</dbReference>
<feature type="binding site" evidence="13">
    <location>
        <position position="426"/>
    </location>
    <ligand>
        <name>FAD</name>
        <dbReference type="ChEBI" id="CHEBI:57692"/>
    </ligand>
</feature>
<dbReference type="InterPro" id="IPR006058">
    <property type="entry name" value="2Fe2S_fd_BS"/>
</dbReference>
<feature type="binding site" evidence="14">
    <location>
        <position position="771"/>
    </location>
    <ligand>
        <name>Mo-molybdopterin</name>
        <dbReference type="ChEBI" id="CHEBI:71302"/>
    </ligand>
    <ligandPart>
        <name>Mo</name>
        <dbReference type="ChEBI" id="CHEBI:28685"/>
    </ligandPart>
</feature>
<keyword evidence="4" id="KW-0285">Flavoprotein</keyword>
<dbReference type="InterPro" id="IPR036318">
    <property type="entry name" value="FAD-bd_PCMH-like_sf"/>
</dbReference>
<dbReference type="InterPro" id="IPR005107">
    <property type="entry name" value="CO_DH_flav_C"/>
</dbReference>
<feature type="binding site" evidence="14">
    <location>
        <position position="1082"/>
    </location>
    <ligand>
        <name>Mo-molybdopterin</name>
        <dbReference type="ChEBI" id="CHEBI:71302"/>
    </ligand>
    <ligandPart>
        <name>Mo</name>
        <dbReference type="ChEBI" id="CHEBI:28685"/>
    </ligandPart>
</feature>
<evidence type="ECO:0000256" key="9">
    <source>
        <dbReference type="ARBA" id="ARBA00023004"/>
    </source>
</evidence>
<dbReference type="RefSeq" id="XP_004340568.1">
    <property type="nucleotide sequence ID" value="XM_004340520.1"/>
</dbReference>